<dbReference type="AlphaFoldDB" id="A0A812SBY1"/>
<dbReference type="InterPro" id="IPR011701">
    <property type="entry name" value="MFS"/>
</dbReference>
<keyword evidence="1" id="KW-0472">Membrane</keyword>
<feature type="transmembrane region" description="Helical" evidence="1">
    <location>
        <begin position="148"/>
        <end position="166"/>
    </location>
</feature>
<comment type="caution">
    <text evidence="2">The sequence shown here is derived from an EMBL/GenBank/DDBJ whole genome shotgun (WGS) entry which is preliminary data.</text>
</comment>
<dbReference type="Pfam" id="PF07690">
    <property type="entry name" value="MFS_1"/>
    <property type="match status" value="1"/>
</dbReference>
<dbReference type="EMBL" id="CAJNIZ010023603">
    <property type="protein sequence ID" value="CAE7470263.1"/>
    <property type="molecule type" value="Genomic_DNA"/>
</dbReference>
<feature type="transmembrane region" description="Helical" evidence="1">
    <location>
        <begin position="48"/>
        <end position="68"/>
    </location>
</feature>
<dbReference type="Proteomes" id="UP000649617">
    <property type="component" value="Unassembled WGS sequence"/>
</dbReference>
<accession>A0A812SBY1</accession>
<feature type="transmembrane region" description="Helical" evidence="1">
    <location>
        <begin position="202"/>
        <end position="223"/>
    </location>
</feature>
<name>A0A812SBY1_SYMPI</name>
<proteinExistence type="predicted"/>
<evidence type="ECO:0000313" key="3">
    <source>
        <dbReference type="Proteomes" id="UP000649617"/>
    </source>
</evidence>
<feature type="transmembrane region" description="Helical" evidence="1">
    <location>
        <begin position="235"/>
        <end position="259"/>
    </location>
</feature>
<keyword evidence="1" id="KW-1133">Transmembrane helix</keyword>
<gene>
    <name evidence="2" type="primary">tetA</name>
    <name evidence="2" type="ORF">SPIL2461_LOCUS11892</name>
</gene>
<organism evidence="2 3">
    <name type="scientific">Symbiodinium pilosum</name>
    <name type="common">Dinoflagellate</name>
    <dbReference type="NCBI Taxonomy" id="2952"/>
    <lineage>
        <taxon>Eukaryota</taxon>
        <taxon>Sar</taxon>
        <taxon>Alveolata</taxon>
        <taxon>Dinophyceae</taxon>
        <taxon>Suessiales</taxon>
        <taxon>Symbiodiniaceae</taxon>
        <taxon>Symbiodinium</taxon>
    </lineage>
</organism>
<feature type="transmembrane region" description="Helical" evidence="1">
    <location>
        <begin position="114"/>
        <end position="136"/>
    </location>
</feature>
<keyword evidence="1" id="KW-0812">Transmembrane</keyword>
<feature type="transmembrane region" description="Helical" evidence="1">
    <location>
        <begin position="20"/>
        <end position="42"/>
    </location>
</feature>
<evidence type="ECO:0000313" key="2">
    <source>
        <dbReference type="EMBL" id="CAE7470263.1"/>
    </source>
</evidence>
<dbReference type="Gene3D" id="1.20.1250.20">
    <property type="entry name" value="MFS general substrate transporter like domains"/>
    <property type="match status" value="1"/>
</dbReference>
<protein>
    <submittedName>
        <fullName evidence="2">TetA protein</fullName>
    </submittedName>
</protein>
<feature type="transmembrane region" description="Helical" evidence="1">
    <location>
        <begin position="178"/>
        <end position="196"/>
    </location>
</feature>
<keyword evidence="3" id="KW-1185">Reference proteome</keyword>
<reference evidence="2" key="1">
    <citation type="submission" date="2021-02" db="EMBL/GenBank/DDBJ databases">
        <authorList>
            <person name="Dougan E. K."/>
            <person name="Rhodes N."/>
            <person name="Thang M."/>
            <person name="Chan C."/>
        </authorList>
    </citation>
    <scope>NUCLEOTIDE SEQUENCE</scope>
</reference>
<dbReference type="GO" id="GO:0022857">
    <property type="term" value="F:transmembrane transporter activity"/>
    <property type="evidence" value="ECO:0007669"/>
    <property type="project" value="InterPro"/>
</dbReference>
<feature type="transmembrane region" description="Helical" evidence="1">
    <location>
        <begin position="271"/>
        <end position="292"/>
    </location>
</feature>
<dbReference type="InterPro" id="IPR036259">
    <property type="entry name" value="MFS_trans_sf"/>
</dbReference>
<dbReference type="SUPFAM" id="SSF103473">
    <property type="entry name" value="MFS general substrate transporter"/>
    <property type="match status" value="1"/>
</dbReference>
<evidence type="ECO:0000256" key="1">
    <source>
        <dbReference type="SAM" id="Phobius"/>
    </source>
</evidence>
<dbReference type="OrthoDB" id="419616at2759"/>
<sequence length="350" mass="37073">MAENLDDESFTYPWSVKERATAFSNFMAASMVLVCTVLPLGFILPTSLLLWVSLSAGFVKLIYLFCVFPESVKRRRDEDDEDKPLLLKGGSFNPIASAWSALALLNSNAFISRLALVLVCAALAASGYAILMPPFMMGYLGFTRSEKLILVCSAALSALIAFTCLLGPAVKVFGQVRVLQLCLAASVVVPFFVAFSQEQWQLALITFLFVGPIGLAVPLVQALKSMLVSPVEQGLIQGAVASMTKGAATAGFLLFSVVFGLTSHGGKVDSVAGVLPSFALIACLFAAAAFLASTLPTTPPPPHQEQKLLQSDSGPSGGGNDVLLFVGLDIYCDKCCCVASTLALQNRILL</sequence>